<comment type="similarity">
    <text evidence="1">Belongs to the UPF0213 family.</text>
</comment>
<dbReference type="PROSITE" id="PS50164">
    <property type="entry name" value="GIY_YIG"/>
    <property type="match status" value="1"/>
</dbReference>
<reference evidence="4" key="1">
    <citation type="submission" date="2018-07" db="EMBL/GenBank/DDBJ databases">
        <title>Genome sequence of Erythrobacter strain YH-07, an antagonistic bacterium isolated from Yellow Sea.</title>
        <authorList>
            <person name="Tang T."/>
            <person name="Liu Q."/>
            <person name="Sun X."/>
        </authorList>
    </citation>
    <scope>NUCLEOTIDE SEQUENCE [LARGE SCALE GENOMIC DNA]</scope>
    <source>
        <strain evidence="4">YH-07</strain>
    </source>
</reference>
<dbReference type="InterPro" id="IPR000305">
    <property type="entry name" value="GIY-YIG_endonuc"/>
</dbReference>
<dbReference type="InterPro" id="IPR050190">
    <property type="entry name" value="UPF0213_domain"/>
</dbReference>
<dbReference type="Pfam" id="PF01541">
    <property type="entry name" value="GIY-YIG"/>
    <property type="match status" value="1"/>
</dbReference>
<gene>
    <name evidence="3" type="ORF">DVR09_12325</name>
</gene>
<feature type="domain" description="GIY-YIG" evidence="2">
    <location>
        <begin position="1"/>
        <end position="70"/>
    </location>
</feature>
<dbReference type="InterPro" id="IPR035901">
    <property type="entry name" value="GIY-YIG_endonuc_sf"/>
</dbReference>
<proteinExistence type="inferred from homology"/>
<dbReference type="Gene3D" id="3.40.1440.10">
    <property type="entry name" value="GIY-YIG endonuclease"/>
    <property type="match status" value="1"/>
</dbReference>
<dbReference type="PANTHER" id="PTHR34477">
    <property type="entry name" value="UPF0213 PROTEIN YHBQ"/>
    <property type="match status" value="1"/>
</dbReference>
<dbReference type="OrthoDB" id="287318at2"/>
<dbReference type="AlphaFoldDB" id="A0A345YI84"/>
<dbReference type="KEGG" id="err:DVR09_12325"/>
<protein>
    <submittedName>
        <fullName evidence="3">GIY-YIG nuclease family protein</fullName>
    </submittedName>
</protein>
<keyword evidence="4" id="KW-1185">Reference proteome</keyword>
<evidence type="ECO:0000256" key="1">
    <source>
        <dbReference type="ARBA" id="ARBA00007435"/>
    </source>
</evidence>
<evidence type="ECO:0000313" key="3">
    <source>
        <dbReference type="EMBL" id="AXK43636.1"/>
    </source>
</evidence>
<organism evidence="3 4">
    <name type="scientific">Erythrobacter aureus</name>
    <dbReference type="NCBI Taxonomy" id="2182384"/>
    <lineage>
        <taxon>Bacteria</taxon>
        <taxon>Pseudomonadati</taxon>
        <taxon>Pseudomonadota</taxon>
        <taxon>Alphaproteobacteria</taxon>
        <taxon>Sphingomonadales</taxon>
        <taxon>Erythrobacteraceae</taxon>
        <taxon>Erythrobacter/Porphyrobacter group</taxon>
        <taxon>Erythrobacter</taxon>
    </lineage>
</organism>
<sequence>MADRYRGALYIGVTADIAARTVQHRARKGGSFTARYDLTRLVSVEHHDDIEDAIAREKAMKKWNRAWKIRRIEEQNPDWDDLFETLNM</sequence>
<name>A0A345YI84_9SPHN</name>
<accession>A0A345YI84</accession>
<dbReference type="CDD" id="cd10448">
    <property type="entry name" value="GIY-YIG_unchar_3"/>
    <property type="match status" value="1"/>
</dbReference>
<dbReference type="PANTHER" id="PTHR34477:SF5">
    <property type="entry name" value="BSL5627 PROTEIN"/>
    <property type="match status" value="1"/>
</dbReference>
<dbReference type="EMBL" id="CP031357">
    <property type="protein sequence ID" value="AXK43636.1"/>
    <property type="molecule type" value="Genomic_DNA"/>
</dbReference>
<evidence type="ECO:0000259" key="2">
    <source>
        <dbReference type="PROSITE" id="PS50164"/>
    </source>
</evidence>
<dbReference type="Proteomes" id="UP000254508">
    <property type="component" value="Chromosome"/>
</dbReference>
<evidence type="ECO:0000313" key="4">
    <source>
        <dbReference type="Proteomes" id="UP000254508"/>
    </source>
</evidence>
<dbReference type="SUPFAM" id="SSF82771">
    <property type="entry name" value="GIY-YIG endonuclease"/>
    <property type="match status" value="1"/>
</dbReference>